<comment type="caution">
    <text evidence="7">The sequence shown here is derived from an EMBL/GenBank/DDBJ whole genome shotgun (WGS) entry which is preliminary data.</text>
</comment>
<reference evidence="7 8" key="1">
    <citation type="submission" date="2023-03" db="EMBL/GenBank/DDBJ databases">
        <title>YIM 133296 draft genome.</title>
        <authorList>
            <person name="Xiong L."/>
        </authorList>
    </citation>
    <scope>NUCLEOTIDE SEQUENCE [LARGE SCALE GENOMIC DNA]</scope>
    <source>
        <strain evidence="7 8">YIM 133296</strain>
    </source>
</reference>
<proteinExistence type="inferred from homology"/>
<keyword evidence="4" id="KW-0274">FAD</keyword>
<dbReference type="SUPFAM" id="SSF51905">
    <property type="entry name" value="FAD/NAD(P)-binding domain"/>
    <property type="match status" value="1"/>
</dbReference>
<protein>
    <submittedName>
        <fullName evidence="7">FAD-dependent oxidoreductase</fullName>
    </submittedName>
</protein>
<dbReference type="SUPFAM" id="SSF55424">
    <property type="entry name" value="FAD/NAD-linked reductases, dimerisation (C-terminal) domain"/>
    <property type="match status" value="1"/>
</dbReference>
<evidence type="ECO:0000256" key="3">
    <source>
        <dbReference type="ARBA" id="ARBA00022630"/>
    </source>
</evidence>
<evidence type="ECO:0000313" key="7">
    <source>
        <dbReference type="EMBL" id="MDF8265153.1"/>
    </source>
</evidence>
<dbReference type="InterPro" id="IPR023753">
    <property type="entry name" value="FAD/NAD-binding_dom"/>
</dbReference>
<name>A0ABT6C9G0_9MICO</name>
<dbReference type="PRINTS" id="PR00411">
    <property type="entry name" value="PNDRDTASEI"/>
</dbReference>
<dbReference type="PANTHER" id="PTHR43014:SF4">
    <property type="entry name" value="PYRIDINE NUCLEOTIDE-DISULFIDE OXIDOREDUCTASE RCLA-RELATED"/>
    <property type="match status" value="1"/>
</dbReference>
<dbReference type="RefSeq" id="WP_277192477.1">
    <property type="nucleotide sequence ID" value="NZ_JAROAV010000032.1"/>
</dbReference>
<sequence length="459" mass="48569">MEQLQVDVLVIGWGKGGKTLAGALGRAGRSVAVVERSNRMYGGSCINIACVPTKALVHRAEQRRFADDAQAWFDAAVQERDDLTGRLRARNHAMLKEVDAVTLIDGAARFVGPREVEVTAGGERLRVSAETVVLNTGTEPARPPVPGADGPHVYDSTSLQHVSPFPRRLVVVGGGFVGLEFAGMFARFGSQVTVLNRGERLLPEEDADAAAAVEQSLVDTGVTFRHGTSATAFVDARPTVVVQVDGPGDATDLEADAVLCATGRRPVTADLDLSAAGVDTDERGYIVVDDHLRTSADGVYAVGDVNGGPQFTYISLDDHRVVLSALIGDGSRTTKDRVAVPRTTFITPPFARVGINATQARDQGRAVLVTSKPVADIAAMPRPKIVEETHGLIGFVVDAESDEVLGATLFCTDAQELVNLVALAMRAGVTASRLRDGIWTHPSTTEALNEVLAGLRPLA</sequence>
<keyword evidence="3" id="KW-0285">Flavoprotein</keyword>
<evidence type="ECO:0000259" key="5">
    <source>
        <dbReference type="Pfam" id="PF02852"/>
    </source>
</evidence>
<dbReference type="Gene3D" id="3.30.390.30">
    <property type="match status" value="1"/>
</dbReference>
<dbReference type="PANTHER" id="PTHR43014">
    <property type="entry name" value="MERCURIC REDUCTASE"/>
    <property type="match status" value="1"/>
</dbReference>
<comment type="similarity">
    <text evidence="2">Belongs to the class-I pyridine nucleotide-disulfide oxidoreductase family.</text>
</comment>
<feature type="domain" description="Pyridine nucleotide-disulphide oxidoreductase dimerisation" evidence="5">
    <location>
        <begin position="340"/>
        <end position="450"/>
    </location>
</feature>
<evidence type="ECO:0000256" key="2">
    <source>
        <dbReference type="ARBA" id="ARBA00007532"/>
    </source>
</evidence>
<dbReference type="PRINTS" id="PR00368">
    <property type="entry name" value="FADPNR"/>
</dbReference>
<organism evidence="7 8">
    <name type="scientific">Luteipulveratus flavus</name>
    <dbReference type="NCBI Taxonomy" id="3031728"/>
    <lineage>
        <taxon>Bacteria</taxon>
        <taxon>Bacillati</taxon>
        <taxon>Actinomycetota</taxon>
        <taxon>Actinomycetes</taxon>
        <taxon>Micrococcales</taxon>
        <taxon>Dermacoccaceae</taxon>
        <taxon>Luteipulveratus</taxon>
    </lineage>
</organism>
<dbReference type="Pfam" id="PF02852">
    <property type="entry name" value="Pyr_redox_dim"/>
    <property type="match status" value="1"/>
</dbReference>
<evidence type="ECO:0000256" key="1">
    <source>
        <dbReference type="ARBA" id="ARBA00001974"/>
    </source>
</evidence>
<accession>A0ABT6C9G0</accession>
<dbReference type="InterPro" id="IPR016156">
    <property type="entry name" value="FAD/NAD-linked_Rdtase_dimer_sf"/>
</dbReference>
<dbReference type="InterPro" id="IPR004099">
    <property type="entry name" value="Pyr_nucl-diS_OxRdtase_dimer"/>
</dbReference>
<evidence type="ECO:0000259" key="6">
    <source>
        <dbReference type="Pfam" id="PF07992"/>
    </source>
</evidence>
<dbReference type="Gene3D" id="3.50.50.60">
    <property type="entry name" value="FAD/NAD(P)-binding domain"/>
    <property type="match status" value="2"/>
</dbReference>
<gene>
    <name evidence="7" type="ORF">P4R38_12930</name>
</gene>
<dbReference type="InterPro" id="IPR001100">
    <property type="entry name" value="Pyr_nuc-diS_OxRdtase"/>
</dbReference>
<dbReference type="InterPro" id="IPR036188">
    <property type="entry name" value="FAD/NAD-bd_sf"/>
</dbReference>
<feature type="domain" description="FAD/NAD(P)-binding" evidence="6">
    <location>
        <begin position="7"/>
        <end position="314"/>
    </location>
</feature>
<dbReference type="PIRSF" id="PIRSF000350">
    <property type="entry name" value="Mercury_reductase_MerA"/>
    <property type="match status" value="1"/>
</dbReference>
<dbReference type="Pfam" id="PF07992">
    <property type="entry name" value="Pyr_redox_2"/>
    <property type="match status" value="1"/>
</dbReference>
<dbReference type="EMBL" id="JAROAV010000032">
    <property type="protein sequence ID" value="MDF8265153.1"/>
    <property type="molecule type" value="Genomic_DNA"/>
</dbReference>
<dbReference type="Proteomes" id="UP001528912">
    <property type="component" value="Unassembled WGS sequence"/>
</dbReference>
<comment type="cofactor">
    <cofactor evidence="1">
        <name>FAD</name>
        <dbReference type="ChEBI" id="CHEBI:57692"/>
    </cofactor>
</comment>
<keyword evidence="8" id="KW-1185">Reference proteome</keyword>
<evidence type="ECO:0000313" key="8">
    <source>
        <dbReference type="Proteomes" id="UP001528912"/>
    </source>
</evidence>
<evidence type="ECO:0000256" key="4">
    <source>
        <dbReference type="ARBA" id="ARBA00022827"/>
    </source>
</evidence>